<dbReference type="VEuPathDB" id="FungiDB:PGTG_15368"/>
<sequence>MFFEYGFPQDRCEIAPDSPERFHERAVVGLVEGHWLDACNQPINQKLMMDSSNRPVHANHILLCEPSPVDNINSCLPRAGTAFERGLESQPEHEALRSIAENGWKVVYKVMRARFGVKGFEVVYAFDDNHPFGLDLPVGHRPCTRLSGQPPRRKKVKTSASGGTSEVGIADLTLSQSHNVSNGATPPAPRAQNHSYSTLTPASGSNIIRQYSQSTHPSSTNPPSSRLVSPTRPKQSQWHSAQSLLTWWLAHNKLSTAHLSAAQNSITEFLSSLSPALTPYGTHFKWLGVQSPVDLLGLIDSGGEEELEVFLDEIDVLVGSVLGVKGPRMKM</sequence>
<dbReference type="EMBL" id="DS178325">
    <property type="protein sequence ID" value="EFP89712.2"/>
    <property type="molecule type" value="Genomic_DNA"/>
</dbReference>
<dbReference type="KEGG" id="pgr:PGTG_15368"/>
<protein>
    <submittedName>
        <fullName evidence="2">Uncharacterized protein</fullName>
    </submittedName>
</protein>
<dbReference type="OrthoDB" id="2511556at2759"/>
<feature type="compositionally biased region" description="Low complexity" evidence="1">
    <location>
        <begin position="212"/>
        <end position="225"/>
    </location>
</feature>
<accession>E3KZI7</accession>
<organism evidence="2 3">
    <name type="scientific">Puccinia graminis f. sp. tritici (strain CRL 75-36-700-3 / race SCCL)</name>
    <name type="common">Black stem rust fungus</name>
    <dbReference type="NCBI Taxonomy" id="418459"/>
    <lineage>
        <taxon>Eukaryota</taxon>
        <taxon>Fungi</taxon>
        <taxon>Dikarya</taxon>
        <taxon>Basidiomycota</taxon>
        <taxon>Pucciniomycotina</taxon>
        <taxon>Pucciniomycetes</taxon>
        <taxon>Pucciniales</taxon>
        <taxon>Pucciniaceae</taxon>
        <taxon>Puccinia</taxon>
    </lineage>
</organism>
<dbReference type="InParanoid" id="E3KZI7"/>
<gene>
    <name evidence="2" type="ORF">PGTG_15368</name>
</gene>
<proteinExistence type="predicted"/>
<name>E3KZI7_PUCGT</name>
<reference key="1">
    <citation type="submission" date="2007-01" db="EMBL/GenBank/DDBJ databases">
        <title>The Genome Sequence of Puccinia graminis f. sp. tritici Strain CRL 75-36-700-3.</title>
        <authorList>
            <consortium name="The Broad Institute Genome Sequencing Platform"/>
            <person name="Birren B."/>
            <person name="Lander E."/>
            <person name="Galagan J."/>
            <person name="Nusbaum C."/>
            <person name="Devon K."/>
            <person name="Cuomo C."/>
            <person name="Jaffe D."/>
            <person name="Butler J."/>
            <person name="Alvarez P."/>
            <person name="Gnerre S."/>
            <person name="Grabherr M."/>
            <person name="Mauceli E."/>
            <person name="Brockman W."/>
            <person name="Young S."/>
            <person name="LaButti K."/>
            <person name="Sykes S."/>
            <person name="DeCaprio D."/>
            <person name="Crawford M."/>
            <person name="Koehrsen M."/>
            <person name="Engels R."/>
            <person name="Montgomery P."/>
            <person name="Pearson M."/>
            <person name="Howarth C."/>
            <person name="Larson L."/>
            <person name="White J."/>
            <person name="Zeng Q."/>
            <person name="Kodira C."/>
            <person name="Yandava C."/>
            <person name="Alvarado L."/>
            <person name="O'Leary S."/>
            <person name="Szabo L."/>
            <person name="Dean R."/>
            <person name="Schein J."/>
        </authorList>
    </citation>
    <scope>NUCLEOTIDE SEQUENCE</scope>
    <source>
        <strain>CRL 75-36-700-3</strain>
    </source>
</reference>
<feature type="region of interest" description="Disordered" evidence="1">
    <location>
        <begin position="212"/>
        <end position="235"/>
    </location>
</feature>
<dbReference type="AlphaFoldDB" id="E3KZI7"/>
<reference evidence="3" key="2">
    <citation type="journal article" date="2011" name="Proc. Natl. Acad. Sci. U.S.A.">
        <title>Obligate biotrophy features unraveled by the genomic analysis of rust fungi.</title>
        <authorList>
            <person name="Duplessis S."/>
            <person name="Cuomo C.A."/>
            <person name="Lin Y.-C."/>
            <person name="Aerts A."/>
            <person name="Tisserant E."/>
            <person name="Veneault-Fourrey C."/>
            <person name="Joly D.L."/>
            <person name="Hacquard S."/>
            <person name="Amselem J."/>
            <person name="Cantarel B.L."/>
            <person name="Chiu R."/>
            <person name="Coutinho P.M."/>
            <person name="Feau N."/>
            <person name="Field M."/>
            <person name="Frey P."/>
            <person name="Gelhaye E."/>
            <person name="Goldberg J."/>
            <person name="Grabherr M.G."/>
            <person name="Kodira C.D."/>
            <person name="Kohler A."/>
            <person name="Kuees U."/>
            <person name="Lindquist E.A."/>
            <person name="Lucas S.M."/>
            <person name="Mago R."/>
            <person name="Mauceli E."/>
            <person name="Morin E."/>
            <person name="Murat C."/>
            <person name="Pangilinan J.L."/>
            <person name="Park R."/>
            <person name="Pearson M."/>
            <person name="Quesneville H."/>
            <person name="Rouhier N."/>
            <person name="Sakthikumar S."/>
            <person name="Salamov A.A."/>
            <person name="Schmutz J."/>
            <person name="Selles B."/>
            <person name="Shapiro H."/>
            <person name="Tanguay P."/>
            <person name="Tuskan G.A."/>
            <person name="Henrissat B."/>
            <person name="Van de Peer Y."/>
            <person name="Rouze P."/>
            <person name="Ellis J.G."/>
            <person name="Dodds P.N."/>
            <person name="Schein J.E."/>
            <person name="Zhong S."/>
            <person name="Hamelin R.C."/>
            <person name="Grigoriev I.V."/>
            <person name="Szabo L.J."/>
            <person name="Martin F."/>
        </authorList>
    </citation>
    <scope>NUCLEOTIDE SEQUENCE [LARGE SCALE GENOMIC DNA]</scope>
    <source>
        <strain evidence="3">CRL 75-36-700-3 / race SCCL</strain>
    </source>
</reference>
<feature type="compositionally biased region" description="Polar residues" evidence="1">
    <location>
        <begin position="173"/>
        <end position="184"/>
    </location>
</feature>
<dbReference type="Proteomes" id="UP000008783">
    <property type="component" value="Unassembled WGS sequence"/>
</dbReference>
<feature type="region of interest" description="Disordered" evidence="1">
    <location>
        <begin position="142"/>
        <end position="199"/>
    </location>
</feature>
<keyword evidence="3" id="KW-1185">Reference proteome</keyword>
<dbReference type="RefSeq" id="XP_003334131.2">
    <property type="nucleotide sequence ID" value="XM_003334083.2"/>
</dbReference>
<dbReference type="GeneID" id="10545281"/>
<feature type="compositionally biased region" description="Polar residues" evidence="1">
    <location>
        <begin position="226"/>
        <end position="235"/>
    </location>
</feature>
<evidence type="ECO:0000256" key="1">
    <source>
        <dbReference type="SAM" id="MobiDB-lite"/>
    </source>
</evidence>
<dbReference type="HOGENOM" id="CLU_060386_0_0_1"/>
<evidence type="ECO:0000313" key="3">
    <source>
        <dbReference type="Proteomes" id="UP000008783"/>
    </source>
</evidence>
<evidence type="ECO:0000313" key="2">
    <source>
        <dbReference type="EMBL" id="EFP89712.2"/>
    </source>
</evidence>